<reference evidence="2" key="1">
    <citation type="submission" date="2010-05" db="EMBL/GenBank/DDBJ databases">
        <title>The Genome Sequence of Magnaporthe poae strain ATCC 64411.</title>
        <authorList>
            <consortium name="The Broad Institute Genome Sequencing Platform"/>
            <consortium name="Broad Institute Genome Sequencing Center for Infectious Disease"/>
            <person name="Ma L.-J."/>
            <person name="Dead R."/>
            <person name="Young S."/>
            <person name="Zeng Q."/>
            <person name="Koehrsen M."/>
            <person name="Alvarado L."/>
            <person name="Berlin A."/>
            <person name="Chapman S.B."/>
            <person name="Chen Z."/>
            <person name="Freedman E."/>
            <person name="Gellesch M."/>
            <person name="Goldberg J."/>
            <person name="Griggs A."/>
            <person name="Gujja S."/>
            <person name="Heilman E.R."/>
            <person name="Heiman D."/>
            <person name="Hepburn T."/>
            <person name="Howarth C."/>
            <person name="Jen D."/>
            <person name="Larson L."/>
            <person name="Mehta T."/>
            <person name="Neiman D."/>
            <person name="Pearson M."/>
            <person name="Roberts A."/>
            <person name="Saif S."/>
            <person name="Shea T."/>
            <person name="Shenoy N."/>
            <person name="Sisk P."/>
            <person name="Stolte C."/>
            <person name="Sykes S."/>
            <person name="Walk T."/>
            <person name="White J."/>
            <person name="Yandava C."/>
            <person name="Haas B."/>
            <person name="Nusbaum C."/>
            <person name="Birren B."/>
        </authorList>
    </citation>
    <scope>NUCLEOTIDE SEQUENCE</scope>
    <source>
        <strain evidence="2">ATCC 64411</strain>
    </source>
</reference>
<gene>
    <name evidence="2" type="ORF">MAPG_02099</name>
</gene>
<feature type="compositionally biased region" description="Polar residues" evidence="1">
    <location>
        <begin position="92"/>
        <end position="111"/>
    </location>
</feature>
<keyword evidence="4" id="KW-1185">Reference proteome</keyword>
<dbReference type="EnsemblFungi" id="MAPG_02099T0">
    <property type="protein sequence ID" value="MAPG_02099T0"/>
    <property type="gene ID" value="MAPG_02099"/>
</dbReference>
<dbReference type="Proteomes" id="UP000011715">
    <property type="component" value="Unassembled WGS sequence"/>
</dbReference>
<protein>
    <submittedName>
        <fullName evidence="2 3">Uncharacterized protein</fullName>
    </submittedName>
</protein>
<sequence length="111" mass="12212">MAQREMCERKNCRFFFILFFSGSGDGGDMGLCFFFRAGGSLLSHVGSFSQSQKSQSNGRGREDMPADGLVMLIKTMGFSATCEGQLGEVRWQPSNPTLRHSSFATKDSQHG</sequence>
<reference evidence="3" key="4">
    <citation type="journal article" date="2015" name="G3 (Bethesda)">
        <title>Genome sequences of three phytopathogenic species of the Magnaporthaceae family of fungi.</title>
        <authorList>
            <person name="Okagaki L.H."/>
            <person name="Nunes C.C."/>
            <person name="Sailsbery J."/>
            <person name="Clay B."/>
            <person name="Brown D."/>
            <person name="John T."/>
            <person name="Oh Y."/>
            <person name="Young N."/>
            <person name="Fitzgerald M."/>
            <person name="Haas B.J."/>
            <person name="Zeng Q."/>
            <person name="Young S."/>
            <person name="Adiconis X."/>
            <person name="Fan L."/>
            <person name="Levin J.Z."/>
            <person name="Mitchell T.K."/>
            <person name="Okubara P.A."/>
            <person name="Farman M.L."/>
            <person name="Kohn L.M."/>
            <person name="Birren B."/>
            <person name="Ma L.-J."/>
            <person name="Dean R.A."/>
        </authorList>
    </citation>
    <scope>NUCLEOTIDE SEQUENCE</scope>
    <source>
        <strain evidence="3">ATCC 64411 / 73-15</strain>
    </source>
</reference>
<reference evidence="2" key="3">
    <citation type="submission" date="2011-03" db="EMBL/GenBank/DDBJ databases">
        <title>Annotation of Magnaporthe poae ATCC 64411.</title>
        <authorList>
            <person name="Ma L.-J."/>
            <person name="Dead R."/>
            <person name="Young S.K."/>
            <person name="Zeng Q."/>
            <person name="Gargeya S."/>
            <person name="Fitzgerald M."/>
            <person name="Haas B."/>
            <person name="Abouelleil A."/>
            <person name="Alvarado L."/>
            <person name="Arachchi H.M."/>
            <person name="Berlin A."/>
            <person name="Brown A."/>
            <person name="Chapman S.B."/>
            <person name="Chen Z."/>
            <person name="Dunbar C."/>
            <person name="Freedman E."/>
            <person name="Gearin G."/>
            <person name="Gellesch M."/>
            <person name="Goldberg J."/>
            <person name="Griggs A."/>
            <person name="Gujja S."/>
            <person name="Heiman D."/>
            <person name="Howarth C."/>
            <person name="Larson L."/>
            <person name="Lui A."/>
            <person name="MacDonald P.J.P."/>
            <person name="Mehta T."/>
            <person name="Montmayeur A."/>
            <person name="Murphy C."/>
            <person name="Neiman D."/>
            <person name="Pearson M."/>
            <person name="Priest M."/>
            <person name="Roberts A."/>
            <person name="Saif S."/>
            <person name="Shea T."/>
            <person name="Shenoy N."/>
            <person name="Sisk P."/>
            <person name="Stolte C."/>
            <person name="Sykes S."/>
            <person name="Yandava C."/>
            <person name="Wortman J."/>
            <person name="Nusbaum C."/>
            <person name="Birren B."/>
        </authorList>
    </citation>
    <scope>NUCLEOTIDE SEQUENCE</scope>
    <source>
        <strain evidence="2">ATCC 64411</strain>
    </source>
</reference>
<dbReference type="AlphaFoldDB" id="A0A0C4DQF9"/>
<reference evidence="4" key="2">
    <citation type="submission" date="2010-05" db="EMBL/GenBank/DDBJ databases">
        <title>The genome sequence of Magnaporthe poae strain ATCC 64411.</title>
        <authorList>
            <person name="Ma L.-J."/>
            <person name="Dead R."/>
            <person name="Young S."/>
            <person name="Zeng Q."/>
            <person name="Koehrsen M."/>
            <person name="Alvarado L."/>
            <person name="Berlin A."/>
            <person name="Chapman S.B."/>
            <person name="Chen Z."/>
            <person name="Freedman E."/>
            <person name="Gellesch M."/>
            <person name="Goldberg J."/>
            <person name="Griggs A."/>
            <person name="Gujja S."/>
            <person name="Heilman E.R."/>
            <person name="Heiman D."/>
            <person name="Hepburn T."/>
            <person name="Howarth C."/>
            <person name="Jen D."/>
            <person name="Larson L."/>
            <person name="Mehta T."/>
            <person name="Neiman D."/>
            <person name="Pearson M."/>
            <person name="Roberts A."/>
            <person name="Saif S."/>
            <person name="Shea T."/>
            <person name="Shenoy N."/>
            <person name="Sisk P."/>
            <person name="Stolte C."/>
            <person name="Sykes S."/>
            <person name="Walk T."/>
            <person name="White J."/>
            <person name="Yandava C."/>
            <person name="Haas B."/>
            <person name="Nusbaum C."/>
            <person name="Birren B."/>
        </authorList>
    </citation>
    <scope>NUCLEOTIDE SEQUENCE [LARGE SCALE GENOMIC DNA]</scope>
    <source>
        <strain evidence="4">ATCC 64411 / 73-15</strain>
    </source>
</reference>
<evidence type="ECO:0000313" key="3">
    <source>
        <dbReference type="EnsemblFungi" id="MAPG_02099T0"/>
    </source>
</evidence>
<organism evidence="3 4">
    <name type="scientific">Magnaporthiopsis poae (strain ATCC 64411 / 73-15)</name>
    <name type="common">Kentucky bluegrass fungus</name>
    <name type="synonym">Magnaporthe poae</name>
    <dbReference type="NCBI Taxonomy" id="644358"/>
    <lineage>
        <taxon>Eukaryota</taxon>
        <taxon>Fungi</taxon>
        <taxon>Dikarya</taxon>
        <taxon>Ascomycota</taxon>
        <taxon>Pezizomycotina</taxon>
        <taxon>Sordariomycetes</taxon>
        <taxon>Sordariomycetidae</taxon>
        <taxon>Magnaporthales</taxon>
        <taxon>Magnaporthaceae</taxon>
        <taxon>Magnaporthiopsis</taxon>
    </lineage>
</organism>
<feature type="region of interest" description="Disordered" evidence="1">
    <location>
        <begin position="91"/>
        <end position="111"/>
    </location>
</feature>
<reference evidence="3" key="5">
    <citation type="submission" date="2015-06" db="UniProtKB">
        <authorList>
            <consortium name="EnsemblFungi"/>
        </authorList>
    </citation>
    <scope>IDENTIFICATION</scope>
    <source>
        <strain evidence="3">ATCC 64411</strain>
    </source>
</reference>
<accession>A0A0C4DQF9</accession>
<dbReference type="EMBL" id="GL876967">
    <property type="protein sequence ID" value="KLU83032.1"/>
    <property type="molecule type" value="Genomic_DNA"/>
</dbReference>
<dbReference type="VEuPathDB" id="FungiDB:MAPG_02099"/>
<proteinExistence type="predicted"/>
<evidence type="ECO:0000313" key="2">
    <source>
        <dbReference type="EMBL" id="KLU83032.1"/>
    </source>
</evidence>
<evidence type="ECO:0000313" key="4">
    <source>
        <dbReference type="Proteomes" id="UP000011715"/>
    </source>
</evidence>
<evidence type="ECO:0000256" key="1">
    <source>
        <dbReference type="SAM" id="MobiDB-lite"/>
    </source>
</evidence>
<name>A0A0C4DQF9_MAGP6</name>
<dbReference type="EMBL" id="ADBL01000534">
    <property type="status" value="NOT_ANNOTATED_CDS"/>
    <property type="molecule type" value="Genomic_DNA"/>
</dbReference>